<reference evidence="2" key="1">
    <citation type="submission" date="2020-06" db="EMBL/GenBank/DDBJ databases">
        <authorList>
            <consortium name="Plant Systems Biology data submission"/>
        </authorList>
    </citation>
    <scope>NUCLEOTIDE SEQUENCE</scope>
    <source>
        <strain evidence="2">D6</strain>
    </source>
</reference>
<comment type="caution">
    <text evidence="2">The sequence shown here is derived from an EMBL/GenBank/DDBJ whole genome shotgun (WGS) entry which is preliminary data.</text>
</comment>
<name>A0A9N8HJB3_9STRA</name>
<dbReference type="AlphaFoldDB" id="A0A9N8HJB3"/>
<feature type="compositionally biased region" description="Polar residues" evidence="1">
    <location>
        <begin position="1"/>
        <end position="12"/>
    </location>
</feature>
<evidence type="ECO:0000313" key="2">
    <source>
        <dbReference type="EMBL" id="CAB9514375.1"/>
    </source>
</evidence>
<gene>
    <name evidence="2" type="ORF">SEMRO_650_G181320.1</name>
</gene>
<dbReference type="EMBL" id="CAICTM010000649">
    <property type="protein sequence ID" value="CAB9514375.1"/>
    <property type="molecule type" value="Genomic_DNA"/>
</dbReference>
<sequence>MKVDTKQSNSLLAASAGKMPKKPFSAGQSARKHHSNIIMPIATKTLSAEAKVDVTKNTLFPSTGNNNNENHNGTTTAANPFARNSYEEVEIVIGERASRPTFYYFDATMSYTFGAFHSE</sequence>
<dbReference type="Proteomes" id="UP001153069">
    <property type="component" value="Unassembled WGS sequence"/>
</dbReference>
<proteinExistence type="predicted"/>
<feature type="compositionally biased region" description="Low complexity" evidence="1">
    <location>
        <begin position="63"/>
        <end position="79"/>
    </location>
</feature>
<protein>
    <submittedName>
        <fullName evidence="2">Uncharacterized protein</fullName>
    </submittedName>
</protein>
<feature type="region of interest" description="Disordered" evidence="1">
    <location>
        <begin position="58"/>
        <end position="81"/>
    </location>
</feature>
<organism evidence="2 3">
    <name type="scientific">Seminavis robusta</name>
    <dbReference type="NCBI Taxonomy" id="568900"/>
    <lineage>
        <taxon>Eukaryota</taxon>
        <taxon>Sar</taxon>
        <taxon>Stramenopiles</taxon>
        <taxon>Ochrophyta</taxon>
        <taxon>Bacillariophyta</taxon>
        <taxon>Bacillariophyceae</taxon>
        <taxon>Bacillariophycidae</taxon>
        <taxon>Naviculales</taxon>
        <taxon>Naviculaceae</taxon>
        <taxon>Seminavis</taxon>
    </lineage>
</organism>
<keyword evidence="3" id="KW-1185">Reference proteome</keyword>
<feature type="region of interest" description="Disordered" evidence="1">
    <location>
        <begin position="1"/>
        <end position="32"/>
    </location>
</feature>
<evidence type="ECO:0000256" key="1">
    <source>
        <dbReference type="SAM" id="MobiDB-lite"/>
    </source>
</evidence>
<evidence type="ECO:0000313" key="3">
    <source>
        <dbReference type="Proteomes" id="UP001153069"/>
    </source>
</evidence>
<accession>A0A9N8HJB3</accession>